<feature type="binding site" evidence="7">
    <location>
        <position position="65"/>
    </location>
    <ligand>
        <name>Mg(2+)</name>
        <dbReference type="ChEBI" id="CHEBI:18420"/>
        <label>1</label>
        <note>catalytic</note>
    </ligand>
</feature>
<dbReference type="FunFam" id="3.30.540.10:FF:000003">
    <property type="entry name" value="Inositol-1-monophosphatase"/>
    <property type="match status" value="1"/>
</dbReference>
<evidence type="ECO:0000313" key="9">
    <source>
        <dbReference type="EMBL" id="NLW34281.1"/>
    </source>
</evidence>
<dbReference type="GO" id="GO:0008934">
    <property type="term" value="F:inositol monophosphate 1-phosphatase activity"/>
    <property type="evidence" value="ECO:0007669"/>
    <property type="project" value="InterPro"/>
</dbReference>
<feature type="binding site" evidence="7">
    <location>
        <position position="83"/>
    </location>
    <ligand>
        <name>Mg(2+)</name>
        <dbReference type="ChEBI" id="CHEBI:18420"/>
        <label>1</label>
        <note>catalytic</note>
    </ligand>
</feature>
<dbReference type="GO" id="GO:0007165">
    <property type="term" value="P:signal transduction"/>
    <property type="evidence" value="ECO:0007669"/>
    <property type="project" value="TreeGrafter"/>
</dbReference>
<dbReference type="Pfam" id="PF00459">
    <property type="entry name" value="Inositol_P"/>
    <property type="match status" value="1"/>
</dbReference>
<evidence type="ECO:0000256" key="4">
    <source>
        <dbReference type="ARBA" id="ARBA00022723"/>
    </source>
</evidence>
<dbReference type="PROSITE" id="PS00629">
    <property type="entry name" value="IMP_1"/>
    <property type="match status" value="1"/>
</dbReference>
<evidence type="ECO:0000256" key="1">
    <source>
        <dbReference type="ARBA" id="ARBA00001033"/>
    </source>
</evidence>
<feature type="binding site" evidence="7">
    <location>
        <position position="81"/>
    </location>
    <ligand>
        <name>Mg(2+)</name>
        <dbReference type="ChEBI" id="CHEBI:18420"/>
        <label>1</label>
        <note>catalytic</note>
    </ligand>
</feature>
<evidence type="ECO:0000256" key="3">
    <source>
        <dbReference type="ARBA" id="ARBA00009759"/>
    </source>
</evidence>
<proteinExistence type="inferred from homology"/>
<dbReference type="EMBL" id="JAAYEE010000036">
    <property type="protein sequence ID" value="NLW34281.1"/>
    <property type="molecule type" value="Genomic_DNA"/>
</dbReference>
<dbReference type="InterPro" id="IPR020550">
    <property type="entry name" value="Inositol_monophosphatase_CS"/>
</dbReference>
<dbReference type="InterPro" id="IPR033942">
    <property type="entry name" value="IMPase"/>
</dbReference>
<comment type="catalytic activity">
    <reaction evidence="1 8">
        <text>a myo-inositol phosphate + H2O = myo-inositol + phosphate</text>
        <dbReference type="Rhea" id="RHEA:24056"/>
        <dbReference type="ChEBI" id="CHEBI:15377"/>
        <dbReference type="ChEBI" id="CHEBI:17268"/>
        <dbReference type="ChEBI" id="CHEBI:43474"/>
        <dbReference type="ChEBI" id="CHEBI:84139"/>
        <dbReference type="EC" id="3.1.3.25"/>
    </reaction>
</comment>
<dbReference type="Gene3D" id="3.40.190.80">
    <property type="match status" value="1"/>
</dbReference>
<comment type="similarity">
    <text evidence="3 8">Belongs to the inositol monophosphatase superfamily.</text>
</comment>
<comment type="cofactor">
    <cofactor evidence="2 7 8">
        <name>Mg(2+)</name>
        <dbReference type="ChEBI" id="CHEBI:18420"/>
    </cofactor>
</comment>
<dbReference type="InterPro" id="IPR000760">
    <property type="entry name" value="Inositol_monophosphatase-like"/>
</dbReference>
<reference evidence="9" key="2">
    <citation type="submission" date="2020-01" db="EMBL/GenBank/DDBJ databases">
        <authorList>
            <person name="Campanaro S."/>
        </authorList>
    </citation>
    <scope>NUCLEOTIDE SEQUENCE</scope>
    <source>
        <strain evidence="9">AS06rmzACSIP_7</strain>
    </source>
</reference>
<evidence type="ECO:0000256" key="8">
    <source>
        <dbReference type="RuleBase" id="RU364068"/>
    </source>
</evidence>
<feature type="binding site" evidence="7">
    <location>
        <position position="209"/>
    </location>
    <ligand>
        <name>Mg(2+)</name>
        <dbReference type="ChEBI" id="CHEBI:18420"/>
        <label>1</label>
        <note>catalytic</note>
    </ligand>
</feature>
<evidence type="ECO:0000313" key="10">
    <source>
        <dbReference type="Proteomes" id="UP000777265"/>
    </source>
</evidence>
<dbReference type="InterPro" id="IPR022337">
    <property type="entry name" value="Inositol_monophosphatase_SuhB"/>
</dbReference>
<accession>A0A351U0P8</accession>
<evidence type="ECO:0000256" key="5">
    <source>
        <dbReference type="ARBA" id="ARBA00022801"/>
    </source>
</evidence>
<dbReference type="SUPFAM" id="SSF56655">
    <property type="entry name" value="Carbohydrate phosphatase"/>
    <property type="match status" value="1"/>
</dbReference>
<feature type="binding site" evidence="7">
    <location>
        <position position="84"/>
    </location>
    <ligand>
        <name>Mg(2+)</name>
        <dbReference type="ChEBI" id="CHEBI:18420"/>
        <label>1</label>
        <note>catalytic</note>
    </ligand>
</feature>
<dbReference type="Gene3D" id="3.30.540.10">
    <property type="entry name" value="Fructose-1,6-Bisphosphatase, subunit A, domain 1"/>
    <property type="match status" value="1"/>
</dbReference>
<name>A0A351U0P8_9BACT</name>
<dbReference type="Proteomes" id="UP000777265">
    <property type="component" value="Unassembled WGS sequence"/>
</dbReference>
<comment type="caution">
    <text evidence="9">The sequence shown here is derived from an EMBL/GenBank/DDBJ whole genome shotgun (WGS) entry which is preliminary data.</text>
</comment>
<dbReference type="PRINTS" id="PR00377">
    <property type="entry name" value="IMPHPHTASES"/>
</dbReference>
<dbReference type="EC" id="3.1.3.25" evidence="8"/>
<dbReference type="GO" id="GO:0006020">
    <property type="term" value="P:inositol metabolic process"/>
    <property type="evidence" value="ECO:0007669"/>
    <property type="project" value="TreeGrafter"/>
</dbReference>
<dbReference type="PANTHER" id="PTHR20854">
    <property type="entry name" value="INOSITOL MONOPHOSPHATASE"/>
    <property type="match status" value="1"/>
</dbReference>
<dbReference type="InterPro" id="IPR020583">
    <property type="entry name" value="Inositol_monoP_metal-BS"/>
</dbReference>
<gene>
    <name evidence="9" type="ORF">GXY80_02200</name>
</gene>
<evidence type="ECO:0000256" key="6">
    <source>
        <dbReference type="ARBA" id="ARBA00022842"/>
    </source>
</evidence>
<keyword evidence="5 8" id="KW-0378">Hydrolase</keyword>
<dbReference type="GO" id="GO:0046872">
    <property type="term" value="F:metal ion binding"/>
    <property type="evidence" value="ECO:0007669"/>
    <property type="project" value="UniProtKB-KW"/>
</dbReference>
<dbReference type="PROSITE" id="PS00630">
    <property type="entry name" value="IMP_2"/>
    <property type="match status" value="1"/>
</dbReference>
<dbReference type="PANTHER" id="PTHR20854:SF4">
    <property type="entry name" value="INOSITOL-1-MONOPHOSPHATASE-RELATED"/>
    <property type="match status" value="1"/>
</dbReference>
<keyword evidence="6 7" id="KW-0460">Magnesium</keyword>
<sequence>MNDILEFAVHCAMESGKIQKQYFQKKIGIHHKGEINIVTDVDLACQHRIIELLEEGFPDDHIIAEEKPNSFDGSKNRWIVDPLDGTTNYAHGYPFFCTSIAYEVSGRITAGVVYNPIFNELFFAQENGGAYLNGERIKISEVDDVKQGLLCTGFPYDLATTKKNNINHFVNFLFHAQAVRRDGSAALNLSYVACGRFDGYWEIKLNPWDMAAGALMVTEAGGMITDFSGKTFSIYGDELVASNGIIHRSMVEILKEG</sequence>
<dbReference type="PRINTS" id="PR01959">
    <property type="entry name" value="SBIMPHPHTASE"/>
</dbReference>
<reference evidence="9" key="1">
    <citation type="journal article" date="2020" name="Biotechnol. Biofuels">
        <title>New insights from the biogas microbiome by comprehensive genome-resolved metagenomics of nearly 1600 species originating from multiple anaerobic digesters.</title>
        <authorList>
            <person name="Campanaro S."/>
            <person name="Treu L."/>
            <person name="Rodriguez-R L.M."/>
            <person name="Kovalovszki A."/>
            <person name="Ziels R.M."/>
            <person name="Maus I."/>
            <person name="Zhu X."/>
            <person name="Kougias P.G."/>
            <person name="Basile A."/>
            <person name="Luo G."/>
            <person name="Schluter A."/>
            <person name="Konstantinidis K.T."/>
            <person name="Angelidaki I."/>
        </authorList>
    </citation>
    <scope>NUCLEOTIDE SEQUENCE</scope>
    <source>
        <strain evidence="9">AS06rmzACSIP_7</strain>
    </source>
</reference>
<protein>
    <recommendedName>
        <fullName evidence="8">Inositol-1-monophosphatase</fullName>
        <ecNumber evidence="8">3.1.3.25</ecNumber>
    </recommendedName>
</protein>
<evidence type="ECO:0000256" key="7">
    <source>
        <dbReference type="PIRSR" id="PIRSR600760-2"/>
    </source>
</evidence>
<dbReference type="STRING" id="909663.GCA_000512235_01643"/>
<dbReference type="AlphaFoldDB" id="A0A351U0P8"/>
<dbReference type="FunFam" id="3.40.190.80:FF:000002">
    <property type="entry name" value="Inositol-1-monophosphatase"/>
    <property type="match status" value="1"/>
</dbReference>
<evidence type="ECO:0000256" key="2">
    <source>
        <dbReference type="ARBA" id="ARBA00001946"/>
    </source>
</evidence>
<dbReference type="GO" id="GO:0046854">
    <property type="term" value="P:phosphatidylinositol phosphate biosynthetic process"/>
    <property type="evidence" value="ECO:0007669"/>
    <property type="project" value="InterPro"/>
</dbReference>
<keyword evidence="4 7" id="KW-0479">Metal-binding</keyword>
<organism evidence="9 10">
    <name type="scientific">Syntrophorhabdus aromaticivorans</name>
    <dbReference type="NCBI Taxonomy" id="328301"/>
    <lineage>
        <taxon>Bacteria</taxon>
        <taxon>Pseudomonadati</taxon>
        <taxon>Thermodesulfobacteriota</taxon>
        <taxon>Syntrophorhabdia</taxon>
        <taxon>Syntrophorhabdales</taxon>
        <taxon>Syntrophorhabdaceae</taxon>
        <taxon>Syntrophorhabdus</taxon>
    </lineage>
</organism>
<dbReference type="CDD" id="cd01639">
    <property type="entry name" value="IMPase"/>
    <property type="match status" value="1"/>
</dbReference>